<dbReference type="AlphaFoldDB" id="X1TN13"/>
<dbReference type="EMBL" id="BARW01034457">
    <property type="protein sequence ID" value="GAJ06634.1"/>
    <property type="molecule type" value="Genomic_DNA"/>
</dbReference>
<proteinExistence type="predicted"/>
<name>X1TN13_9ZZZZ</name>
<gene>
    <name evidence="1" type="ORF">S12H4_54006</name>
</gene>
<comment type="caution">
    <text evidence="1">The sequence shown here is derived from an EMBL/GenBank/DDBJ whole genome shotgun (WGS) entry which is preliminary data.</text>
</comment>
<reference evidence="1" key="1">
    <citation type="journal article" date="2014" name="Front. Microbiol.">
        <title>High frequency of phylogenetically diverse reductive dehalogenase-homologous genes in deep subseafloor sedimentary metagenomes.</title>
        <authorList>
            <person name="Kawai M."/>
            <person name="Futagami T."/>
            <person name="Toyoda A."/>
            <person name="Takaki Y."/>
            <person name="Nishi S."/>
            <person name="Hori S."/>
            <person name="Arai W."/>
            <person name="Tsubouchi T."/>
            <person name="Morono Y."/>
            <person name="Uchiyama I."/>
            <person name="Ito T."/>
            <person name="Fujiyama A."/>
            <person name="Inagaki F."/>
            <person name="Takami H."/>
        </authorList>
    </citation>
    <scope>NUCLEOTIDE SEQUENCE</scope>
    <source>
        <strain evidence="1">Expedition CK06-06</strain>
    </source>
</reference>
<protein>
    <submittedName>
        <fullName evidence="1">Uncharacterized protein</fullName>
    </submittedName>
</protein>
<accession>X1TN13</accession>
<evidence type="ECO:0000313" key="1">
    <source>
        <dbReference type="EMBL" id="GAJ06634.1"/>
    </source>
</evidence>
<sequence>MACAIVTNWGNIIRWTTPNQSDISYVEVYRRIDAVTASITTADIVGKVPNVPNTEQAFPYFYDLFTAVNTRTDYWYWAKSVAYDGQRSTGSHPTITADRSTLYNIVQGFDTLRITVATAAPAAPSVDDLWVDTTNI</sequence>
<organism evidence="1">
    <name type="scientific">marine sediment metagenome</name>
    <dbReference type="NCBI Taxonomy" id="412755"/>
    <lineage>
        <taxon>unclassified sequences</taxon>
        <taxon>metagenomes</taxon>
        <taxon>ecological metagenomes</taxon>
    </lineage>
</organism>